<reference evidence="3 4" key="1">
    <citation type="submission" date="2016-10" db="EMBL/GenBank/DDBJ databases">
        <authorList>
            <person name="Varghese N."/>
            <person name="Submissions S."/>
        </authorList>
    </citation>
    <scope>NUCLEOTIDE SEQUENCE [LARGE SCALE GENOMIC DNA]</scope>
    <source>
        <strain evidence="3 4">BS2771</strain>
    </source>
</reference>
<evidence type="ECO:0000313" key="4">
    <source>
        <dbReference type="Proteomes" id="UP000199620"/>
    </source>
</evidence>
<sequence length="83" mass="9086">MTDKPKLHLIRGTPAPNTPAEQVRKRVRAMPKPATMVQCHRCGGREVIETKIGVLMKNGRPTGGTKTLICVGCLLRGERVVLL</sequence>
<keyword evidence="4" id="KW-1185">Reference proteome</keyword>
<dbReference type="OrthoDB" id="6948191at2"/>
<protein>
    <submittedName>
        <fullName evidence="2">Uncharacterized protein</fullName>
    </submittedName>
</protein>
<evidence type="ECO:0000256" key="1">
    <source>
        <dbReference type="SAM" id="MobiDB-lite"/>
    </source>
</evidence>
<feature type="region of interest" description="Disordered" evidence="1">
    <location>
        <begin position="1"/>
        <end position="24"/>
    </location>
</feature>
<proteinExistence type="predicted"/>
<dbReference type="EMBL" id="LT629800">
    <property type="protein sequence ID" value="SDU96459.1"/>
    <property type="molecule type" value="Genomic_DNA"/>
</dbReference>
<evidence type="ECO:0000313" key="2">
    <source>
        <dbReference type="EMBL" id="KAA2230517.1"/>
    </source>
</evidence>
<dbReference type="AlphaFoldDB" id="A0A5B2UXB5"/>
<gene>
    <name evidence="2" type="ORF">F1720_11040</name>
    <name evidence="3" type="ORF">SAMN04490181_2259</name>
</gene>
<accession>A0A5B2UXB5</accession>
<name>A0A5B2UXB5_9PSED</name>
<dbReference type="Proteomes" id="UP000199620">
    <property type="component" value="Chromosome I"/>
</dbReference>
<evidence type="ECO:0000313" key="5">
    <source>
        <dbReference type="Proteomes" id="UP000325296"/>
    </source>
</evidence>
<reference evidence="2 5" key="2">
    <citation type="submission" date="2019-09" db="EMBL/GenBank/DDBJ databases">
        <title>Draft genome sequence of Pseudomonas brenneri CCUG 51514(T).</title>
        <authorList>
            <person name="Tunovic T."/>
            <person name="Pineiro-Iglesias B."/>
            <person name="Unosson C."/>
            <person name="Inganas E."/>
            <person name="Ohlen M."/>
            <person name="Cardew S."/>
            <person name="Jensie-Markopoulos S."/>
            <person name="Salva-Serra F."/>
            <person name="Jaen-Luchoro D."/>
            <person name="Svensson-Stadler L."/>
            <person name="Chun J."/>
            <person name="Moore E."/>
        </authorList>
    </citation>
    <scope>NUCLEOTIDE SEQUENCE [LARGE SCALE GENOMIC DNA]</scope>
    <source>
        <strain evidence="2 5">CCUG 51514</strain>
    </source>
</reference>
<dbReference type="EMBL" id="VUOL01000005">
    <property type="protein sequence ID" value="KAA2230517.1"/>
    <property type="molecule type" value="Genomic_DNA"/>
</dbReference>
<dbReference type="Proteomes" id="UP000325296">
    <property type="component" value="Unassembled WGS sequence"/>
</dbReference>
<organism evidence="2 5">
    <name type="scientific">Pseudomonas brenneri</name>
    <dbReference type="NCBI Taxonomy" id="129817"/>
    <lineage>
        <taxon>Bacteria</taxon>
        <taxon>Pseudomonadati</taxon>
        <taxon>Pseudomonadota</taxon>
        <taxon>Gammaproteobacteria</taxon>
        <taxon>Pseudomonadales</taxon>
        <taxon>Pseudomonadaceae</taxon>
        <taxon>Pseudomonas</taxon>
    </lineage>
</organism>
<dbReference type="RefSeq" id="WP_090291361.1">
    <property type="nucleotide sequence ID" value="NZ_BMNU01000007.1"/>
</dbReference>
<evidence type="ECO:0000313" key="3">
    <source>
        <dbReference type="EMBL" id="SDU96459.1"/>
    </source>
</evidence>